<dbReference type="AlphaFoldDB" id="A0A0F9QZK2"/>
<evidence type="ECO:0000313" key="6">
    <source>
        <dbReference type="EMBL" id="KKN18566.1"/>
    </source>
</evidence>
<dbReference type="InterPro" id="IPR015329">
    <property type="entry name" value="tRNA_NucTransf2"/>
</dbReference>
<keyword evidence="1" id="KW-0808">Transferase</keyword>
<dbReference type="SUPFAM" id="SSF55003">
    <property type="entry name" value="PAP/Archaeal CCA-adding enzyme, C-terminal domain"/>
    <property type="match status" value="1"/>
</dbReference>
<dbReference type="Gene3D" id="3.30.460.10">
    <property type="entry name" value="Beta Polymerase, domain 2"/>
    <property type="match status" value="1"/>
</dbReference>
<dbReference type="SUPFAM" id="SSF81301">
    <property type="entry name" value="Nucleotidyltransferase"/>
    <property type="match status" value="1"/>
</dbReference>
<sequence length="485" mass="57225">MSSISAVLTEILRKIHPTDQEIDLMKSITKKLSNLIEIKAKDLNITYKKIEPQGSTGIKQTQLKNDFDIDLFIGLDYEKYKPKFKGLSKNKRKKETKKDFLKLCTNWIIPSLTLKEFHNPRLLYAEHPYVTVDYLLDNTKIKIDIVLYFDLNLDFINQNGPITAVDRSPWHGRFIQKELNQKQKNDVRILKQIFKSCYSYGDKSPVGKIGFIGYSAELLIYYFGDLINLLNNFQDLDKIPLDYYKRNEDELRKIVHFQDDHLIIIDPVDKNRNVASAISEKAYKYCNHKISEFLKKPKQDFFAINLIPEIDLSKRGDPIFSKIYILELINTDDKIHYTINRDKLYALGESIKANGEREFSRYERFGKIIFEVYFEDQYNQYNLAIYCDKPNITEVYIRKGPPVKERAHAIKFKEKNPEYFEKEGYLCVETLREYHDFFNFLQDFIIEKIPANLKIINISNVIETKTPSGRRTIEILKNMVLPFYI</sequence>
<proteinExistence type="predicted"/>
<dbReference type="GO" id="GO:0001680">
    <property type="term" value="P:tRNA 3'-terminal CCA addition"/>
    <property type="evidence" value="ECO:0007669"/>
    <property type="project" value="InterPro"/>
</dbReference>
<dbReference type="GO" id="GO:0004810">
    <property type="term" value="F:CCA tRNA nucleotidyltransferase activity"/>
    <property type="evidence" value="ECO:0007669"/>
    <property type="project" value="InterPro"/>
</dbReference>
<dbReference type="InterPro" id="IPR042090">
    <property type="entry name" value="CCA_tRNA_nucleotrans_2"/>
</dbReference>
<dbReference type="InterPro" id="IPR008229">
    <property type="entry name" value="CCA-adding_arc"/>
</dbReference>
<dbReference type="InterPro" id="IPR043519">
    <property type="entry name" value="NT_sf"/>
</dbReference>
<dbReference type="Gene3D" id="1.10.1410.30">
    <property type="entry name" value="CCA tRNA nucleotidyltransferase, domain 2"/>
    <property type="match status" value="1"/>
</dbReference>
<dbReference type="PANTHER" id="PTHR39643">
    <property type="entry name" value="CCA-ADDING ENZYME"/>
    <property type="match status" value="1"/>
</dbReference>
<protein>
    <submittedName>
        <fullName evidence="6">Uncharacterized protein</fullName>
    </submittedName>
</protein>
<dbReference type="Pfam" id="PF21133">
    <property type="entry name" value="CAA_C"/>
    <property type="match status" value="1"/>
</dbReference>
<evidence type="ECO:0000259" key="4">
    <source>
        <dbReference type="Pfam" id="PF09249"/>
    </source>
</evidence>
<dbReference type="SUPFAM" id="SSF81631">
    <property type="entry name" value="PAP/OAS1 substrate-binding domain"/>
    <property type="match status" value="1"/>
</dbReference>
<dbReference type="Pfam" id="PF09249">
    <property type="entry name" value="tRNA_NucTransf2"/>
    <property type="match status" value="1"/>
</dbReference>
<organism evidence="6">
    <name type="scientific">marine sediment metagenome</name>
    <dbReference type="NCBI Taxonomy" id="412755"/>
    <lineage>
        <taxon>unclassified sequences</taxon>
        <taxon>metagenomes</taxon>
        <taxon>ecological metagenomes</taxon>
    </lineage>
</organism>
<dbReference type="GO" id="GO:0005524">
    <property type="term" value="F:ATP binding"/>
    <property type="evidence" value="ECO:0007669"/>
    <property type="project" value="UniProtKB-KW"/>
</dbReference>
<evidence type="ECO:0000256" key="2">
    <source>
        <dbReference type="ARBA" id="ARBA00022741"/>
    </source>
</evidence>
<dbReference type="GO" id="GO:0003723">
    <property type="term" value="F:RNA binding"/>
    <property type="evidence" value="ECO:0007669"/>
    <property type="project" value="InterPro"/>
</dbReference>
<evidence type="ECO:0000259" key="5">
    <source>
        <dbReference type="Pfam" id="PF21133"/>
    </source>
</evidence>
<dbReference type="InterPro" id="IPR011068">
    <property type="entry name" value="NuclTrfase_I-like_C"/>
</dbReference>
<reference evidence="6" key="1">
    <citation type="journal article" date="2015" name="Nature">
        <title>Complex archaea that bridge the gap between prokaryotes and eukaryotes.</title>
        <authorList>
            <person name="Spang A."/>
            <person name="Saw J.H."/>
            <person name="Jorgensen S.L."/>
            <person name="Zaremba-Niedzwiedzka K."/>
            <person name="Martijn J."/>
            <person name="Lind A.E."/>
            <person name="van Eijk R."/>
            <person name="Schleper C."/>
            <person name="Guy L."/>
            <person name="Ettema T.J."/>
        </authorList>
    </citation>
    <scope>NUCLEOTIDE SEQUENCE</scope>
</reference>
<gene>
    <name evidence="6" type="ORF">LCGC14_0954480</name>
</gene>
<dbReference type="EMBL" id="LAZR01003414">
    <property type="protein sequence ID" value="KKN18566.1"/>
    <property type="molecule type" value="Genomic_DNA"/>
</dbReference>
<name>A0A0F9QZK2_9ZZZZ</name>
<dbReference type="PANTHER" id="PTHR39643:SF1">
    <property type="entry name" value="CCA-ADDING ENZYME"/>
    <property type="match status" value="1"/>
</dbReference>
<keyword evidence="2" id="KW-0547">Nucleotide-binding</keyword>
<dbReference type="InterPro" id="IPR048833">
    <property type="entry name" value="CAA_C"/>
</dbReference>
<evidence type="ECO:0000256" key="1">
    <source>
        <dbReference type="ARBA" id="ARBA00022679"/>
    </source>
</evidence>
<evidence type="ECO:0000256" key="3">
    <source>
        <dbReference type="ARBA" id="ARBA00022840"/>
    </source>
</evidence>
<keyword evidence="3" id="KW-0067">ATP-binding</keyword>
<accession>A0A0F9QZK2</accession>
<feature type="domain" description="CCA-adding enzyme C-terminal" evidence="5">
    <location>
        <begin position="383"/>
        <end position="443"/>
    </location>
</feature>
<feature type="domain" description="tRNA nucleotidyltransferase substrate binding" evidence="4">
    <location>
        <begin position="185"/>
        <end position="302"/>
    </location>
</feature>
<comment type="caution">
    <text evidence="6">The sequence shown here is derived from an EMBL/GenBank/DDBJ whole genome shotgun (WGS) entry which is preliminary data.</text>
</comment>